<keyword evidence="2" id="KW-1185">Reference proteome</keyword>
<evidence type="ECO:0000313" key="1">
    <source>
        <dbReference type="EMBL" id="CAH6719885.1"/>
    </source>
</evidence>
<proteinExistence type="predicted"/>
<gene>
    <name evidence="1" type="ORF">CLIB1444_02S18778</name>
</gene>
<accession>A0ACA9Y4R2</accession>
<sequence length="354" mass="41478">MTVSVKEWVPPQETSENLDWAELTIIDLSNFDHEKEKLAHDLREAVQRDGFWAITGSGISTEEINRHFALGDHFFTNYSHEDKAKQLVDFPNGNYFGFKPKGEKTIFGTQVLDNVETLNIPKFNGQYDDYYKQTFIEDFRTELAEFSRKSYEVGVKLLKLFAIILEIDEEFFVNNHLYSDLSDDHLRFMKYFPRKLSEDEKVEKIWARGHTDFGTLTLLYNQKVAGLQIKNSKGWKYVKPVEGGIICNIGDTLSFWSGGYFKSTIHRVIRPPEDQVNKPRIGAFYFFRPGDNTRINVVDSPLLKRLGLYKDIEPINGTEYVRKRVESYHNHQIYLKQDKVKFKFKQFEIEDGFE</sequence>
<protein>
    <submittedName>
        <fullName evidence="1">Uncharacterized protein</fullName>
    </submittedName>
</protein>
<dbReference type="Proteomes" id="UP001152531">
    <property type="component" value="Unassembled WGS sequence"/>
</dbReference>
<organism evidence="1 2">
    <name type="scientific">[Candida] jaroonii</name>
    <dbReference type="NCBI Taxonomy" id="467808"/>
    <lineage>
        <taxon>Eukaryota</taxon>
        <taxon>Fungi</taxon>
        <taxon>Dikarya</taxon>
        <taxon>Ascomycota</taxon>
        <taxon>Saccharomycotina</taxon>
        <taxon>Pichiomycetes</taxon>
        <taxon>Debaryomycetaceae</taxon>
        <taxon>Yamadazyma</taxon>
    </lineage>
</organism>
<evidence type="ECO:0000313" key="2">
    <source>
        <dbReference type="Proteomes" id="UP001152531"/>
    </source>
</evidence>
<comment type="caution">
    <text evidence="1">The sequence shown here is derived from an EMBL/GenBank/DDBJ whole genome shotgun (WGS) entry which is preliminary data.</text>
</comment>
<dbReference type="EMBL" id="CALSDN010000002">
    <property type="protein sequence ID" value="CAH6719885.1"/>
    <property type="molecule type" value="Genomic_DNA"/>
</dbReference>
<name>A0ACA9Y4R2_9ASCO</name>
<reference evidence="1" key="1">
    <citation type="submission" date="2022-06" db="EMBL/GenBank/DDBJ databases">
        <authorList>
            <person name="Legras J.-L."/>
            <person name="Devillers H."/>
            <person name="Grondin C."/>
        </authorList>
    </citation>
    <scope>NUCLEOTIDE SEQUENCE</scope>
    <source>
        <strain evidence="1">CLIB 1444</strain>
    </source>
</reference>